<dbReference type="AlphaFoldDB" id="A0A1F5GIY0"/>
<protein>
    <recommendedName>
        <fullName evidence="1">Integrase catalytic domain-containing protein</fullName>
    </recommendedName>
</protein>
<dbReference type="InterPro" id="IPR012337">
    <property type="entry name" value="RNaseH-like_sf"/>
</dbReference>
<sequence length="295" mass="34079">MAYTSNPYAPKARRYAVDLVRLQGIKAAQVARMVGVHRVTIGKWLKRVPTDHRLPYGTQSSRPHHHPNQVSDTVVNRVVALRKKLGRCAPVLHAHLVSEGYVISQRSVGRILKRERLVRKKKQATMYKSVYKRPKADSPGALVQMDTIHVQKGDGSRFYIYTLIDLYSRLAYAEYHSKLRQKISFRVIAQAQVYFGFSFSMLQTDHGPEFSQGLTFLLSKRQIKLRHSRIRTPNDNAHIERFNRTIQEECFGSVMPNEKTIEQDLRKYIKYYNYARLHLGLNLLTPGQFVAKVLS</sequence>
<evidence type="ECO:0000313" key="2">
    <source>
        <dbReference type="EMBL" id="OGD91812.1"/>
    </source>
</evidence>
<dbReference type="GO" id="GO:0003676">
    <property type="term" value="F:nucleic acid binding"/>
    <property type="evidence" value="ECO:0007669"/>
    <property type="project" value="InterPro"/>
</dbReference>
<comment type="caution">
    <text evidence="2">The sequence shown here is derived from an EMBL/GenBank/DDBJ whole genome shotgun (WGS) entry which is preliminary data.</text>
</comment>
<feature type="domain" description="Integrase catalytic" evidence="1">
    <location>
        <begin position="135"/>
        <end position="294"/>
    </location>
</feature>
<dbReference type="GO" id="GO:0015074">
    <property type="term" value="P:DNA integration"/>
    <property type="evidence" value="ECO:0007669"/>
    <property type="project" value="InterPro"/>
</dbReference>
<evidence type="ECO:0000259" key="1">
    <source>
        <dbReference type="PROSITE" id="PS50994"/>
    </source>
</evidence>
<gene>
    <name evidence="2" type="ORF">A3D07_02695</name>
</gene>
<dbReference type="PROSITE" id="PS50994">
    <property type="entry name" value="INTEGRASE"/>
    <property type="match status" value="1"/>
</dbReference>
<dbReference type="PANTHER" id="PTHR47515">
    <property type="entry name" value="LOW CALCIUM RESPONSE LOCUS PROTEIN T"/>
    <property type="match status" value="1"/>
</dbReference>
<organism evidence="2 3">
    <name type="scientific">Candidatus Curtissbacteria bacterium RIFCSPHIGHO2_02_FULL_42_15</name>
    <dbReference type="NCBI Taxonomy" id="1797716"/>
    <lineage>
        <taxon>Bacteria</taxon>
        <taxon>Candidatus Curtissiibacteriota</taxon>
    </lineage>
</organism>
<dbReference type="Proteomes" id="UP000177124">
    <property type="component" value="Unassembled WGS sequence"/>
</dbReference>
<proteinExistence type="predicted"/>
<dbReference type="SUPFAM" id="SSF53098">
    <property type="entry name" value="Ribonuclease H-like"/>
    <property type="match status" value="1"/>
</dbReference>
<dbReference type="InterPro" id="IPR036397">
    <property type="entry name" value="RNaseH_sf"/>
</dbReference>
<dbReference type="InterPro" id="IPR009057">
    <property type="entry name" value="Homeodomain-like_sf"/>
</dbReference>
<dbReference type="PANTHER" id="PTHR47515:SF2">
    <property type="entry name" value="INTEGRASE CORE DOMAIN PROTEIN"/>
    <property type="match status" value="1"/>
</dbReference>
<dbReference type="SUPFAM" id="SSF46689">
    <property type="entry name" value="Homeodomain-like"/>
    <property type="match status" value="1"/>
</dbReference>
<name>A0A1F5GIY0_9BACT</name>
<dbReference type="Pfam" id="PF00665">
    <property type="entry name" value="rve"/>
    <property type="match status" value="1"/>
</dbReference>
<dbReference type="STRING" id="1797716.A3D07_02695"/>
<dbReference type="EMBL" id="MFBF01000010">
    <property type="protein sequence ID" value="OGD91812.1"/>
    <property type="molecule type" value="Genomic_DNA"/>
</dbReference>
<dbReference type="InterPro" id="IPR001584">
    <property type="entry name" value="Integrase_cat-core"/>
</dbReference>
<dbReference type="Gene3D" id="3.30.420.10">
    <property type="entry name" value="Ribonuclease H-like superfamily/Ribonuclease H"/>
    <property type="match status" value="1"/>
</dbReference>
<accession>A0A1F5GIY0</accession>
<evidence type="ECO:0000313" key="3">
    <source>
        <dbReference type="Proteomes" id="UP000177124"/>
    </source>
</evidence>
<reference evidence="2 3" key="1">
    <citation type="journal article" date="2016" name="Nat. Commun.">
        <title>Thousands of microbial genomes shed light on interconnected biogeochemical processes in an aquifer system.</title>
        <authorList>
            <person name="Anantharaman K."/>
            <person name="Brown C.T."/>
            <person name="Hug L.A."/>
            <person name="Sharon I."/>
            <person name="Castelle C.J."/>
            <person name="Probst A.J."/>
            <person name="Thomas B.C."/>
            <person name="Singh A."/>
            <person name="Wilkins M.J."/>
            <person name="Karaoz U."/>
            <person name="Brodie E.L."/>
            <person name="Williams K.H."/>
            <person name="Hubbard S.S."/>
            <person name="Banfield J.F."/>
        </authorList>
    </citation>
    <scope>NUCLEOTIDE SEQUENCE [LARGE SCALE GENOMIC DNA]</scope>
</reference>